<comment type="subcellular location">
    <subcellularLocation>
        <location evidence="1">Nucleus</location>
    </subcellularLocation>
</comment>
<sequence length="283" mass="33168">MDDQGCPRCKTTKYRNPSLKLMVNVCGHTLCENCVEMLFVRGAGNCVQCNTPLRKNNFRVQLFEDPTVDKEVEIRKKVMKIYNKRECDFQSLREYNDYLEQVEDIVYNLTNNVEVESTKLRMEQYQRENKDVIQRNKAKLTREQEELEELLLLEQQSSEQRRLDVLQEEQRQLQAKRKNKQALLDELVRNRHIANSYLSRKNGRRTCHLLTCSTIEEALYHYKPLQVETYGPSVPELEQLGRFGYLNHVRTALPQDTAGGYTSALACYRAIQDAFSGLFPPKF</sequence>
<dbReference type="AlphaFoldDB" id="H2MLY7"/>
<dbReference type="Bgee" id="ENSORLG00000015749">
    <property type="expression patterns" value="Expressed in animal zygote and 14 other cell types or tissues"/>
</dbReference>
<evidence type="ECO:0000256" key="9">
    <source>
        <dbReference type="ARBA" id="ARBA00083888"/>
    </source>
</evidence>
<dbReference type="Ensembl" id="ENSORLT00000019725.2">
    <property type="protein sequence ID" value="ENSORLP00000019724.2"/>
    <property type="gene ID" value="ENSORLG00000015749.2"/>
</dbReference>
<dbReference type="GO" id="GO:0061575">
    <property type="term" value="F:cyclin-dependent protein serine/threonine kinase activator activity"/>
    <property type="evidence" value="ECO:0007669"/>
    <property type="project" value="InterPro"/>
</dbReference>
<dbReference type="InterPro" id="IPR013083">
    <property type="entry name" value="Znf_RING/FYVE/PHD"/>
</dbReference>
<dbReference type="Proteomes" id="UP000001038">
    <property type="component" value="Chromosome 22"/>
</dbReference>
<evidence type="ECO:0000256" key="8">
    <source>
        <dbReference type="ARBA" id="ARBA00077720"/>
    </source>
</evidence>
<keyword evidence="14" id="KW-1185">Reference proteome</keyword>
<dbReference type="HOGENOM" id="CLU_048466_0_1_1"/>
<dbReference type="Gene3D" id="3.30.40.10">
    <property type="entry name" value="Zinc/RING finger domain, C3HC4 (zinc finger)"/>
    <property type="match status" value="1"/>
</dbReference>
<dbReference type="SUPFAM" id="SSF57850">
    <property type="entry name" value="RING/U-box"/>
    <property type="match status" value="1"/>
</dbReference>
<dbReference type="GO" id="GO:0008270">
    <property type="term" value="F:zinc ion binding"/>
    <property type="evidence" value="ECO:0007669"/>
    <property type="project" value="UniProtKB-KW"/>
</dbReference>
<dbReference type="PANTHER" id="PTHR12683:SF13">
    <property type="entry name" value="CDK-ACTIVATING KINASE ASSEMBLY FACTOR MAT1"/>
    <property type="match status" value="1"/>
</dbReference>
<dbReference type="CDD" id="cd16517">
    <property type="entry name" value="RING-HC_MAT1"/>
    <property type="match status" value="1"/>
</dbReference>
<proteinExistence type="predicted"/>
<reference evidence="13 14" key="1">
    <citation type="journal article" date="2007" name="Nature">
        <title>The medaka draft genome and insights into vertebrate genome evolution.</title>
        <authorList>
            <person name="Kasahara M."/>
            <person name="Naruse K."/>
            <person name="Sasaki S."/>
            <person name="Nakatani Y."/>
            <person name="Qu W."/>
            <person name="Ahsan B."/>
            <person name="Yamada T."/>
            <person name="Nagayasu Y."/>
            <person name="Doi K."/>
            <person name="Kasai Y."/>
            <person name="Jindo T."/>
            <person name="Kobayashi D."/>
            <person name="Shimada A."/>
            <person name="Toyoda A."/>
            <person name="Kuroki Y."/>
            <person name="Fujiyama A."/>
            <person name="Sasaki T."/>
            <person name="Shimizu A."/>
            <person name="Asakawa S."/>
            <person name="Shimizu N."/>
            <person name="Hashimoto S."/>
            <person name="Yang J."/>
            <person name="Lee Y."/>
            <person name="Matsushima K."/>
            <person name="Sugano S."/>
            <person name="Sakaizumi M."/>
            <person name="Narita T."/>
            <person name="Ohishi K."/>
            <person name="Haga S."/>
            <person name="Ohta F."/>
            <person name="Nomoto H."/>
            <person name="Nogata K."/>
            <person name="Morishita T."/>
            <person name="Endo T."/>
            <person name="Shin-I T."/>
            <person name="Takeda H."/>
            <person name="Morishita S."/>
            <person name="Kohara Y."/>
        </authorList>
    </citation>
    <scope>NUCLEOTIDE SEQUENCE [LARGE SCALE GENOMIC DNA]</scope>
    <source>
        <strain evidence="13 14">Hd-rR</strain>
    </source>
</reference>
<dbReference type="InterPro" id="IPR004575">
    <property type="entry name" value="MAT1/Tfb3"/>
</dbReference>
<dbReference type="FunFam" id="3.30.40.10:FF:000037">
    <property type="entry name" value="Cdk-activating kinase assembly factor MAT1, centre"/>
    <property type="match status" value="1"/>
</dbReference>
<reference evidence="13" key="2">
    <citation type="submission" date="2025-08" db="UniProtKB">
        <authorList>
            <consortium name="Ensembl"/>
        </authorList>
    </citation>
    <scope>IDENTIFICATION</scope>
    <source>
        <strain evidence="13">Hd-rR</strain>
    </source>
</reference>
<organism evidence="13 14">
    <name type="scientific">Oryzias latipes</name>
    <name type="common">Japanese rice fish</name>
    <name type="synonym">Japanese killifish</name>
    <dbReference type="NCBI Taxonomy" id="8090"/>
    <lineage>
        <taxon>Eukaryota</taxon>
        <taxon>Metazoa</taxon>
        <taxon>Chordata</taxon>
        <taxon>Craniata</taxon>
        <taxon>Vertebrata</taxon>
        <taxon>Euteleostomi</taxon>
        <taxon>Actinopterygii</taxon>
        <taxon>Neopterygii</taxon>
        <taxon>Teleostei</taxon>
        <taxon>Neoteleostei</taxon>
        <taxon>Acanthomorphata</taxon>
        <taxon>Ovalentaria</taxon>
        <taxon>Atherinomorphae</taxon>
        <taxon>Beloniformes</taxon>
        <taxon>Adrianichthyidae</taxon>
        <taxon>Oryziinae</taxon>
        <taxon>Oryzias</taxon>
    </lineage>
</organism>
<dbReference type="GeneTree" id="ENSGT00390000002319"/>
<evidence type="ECO:0000256" key="2">
    <source>
        <dbReference type="ARBA" id="ARBA00022723"/>
    </source>
</evidence>
<evidence type="ECO:0000313" key="14">
    <source>
        <dbReference type="Proteomes" id="UP000001038"/>
    </source>
</evidence>
<dbReference type="GO" id="GO:0006289">
    <property type="term" value="P:nucleotide-excision repair"/>
    <property type="evidence" value="ECO:0007669"/>
    <property type="project" value="InterPro"/>
</dbReference>
<evidence type="ECO:0000256" key="4">
    <source>
        <dbReference type="ARBA" id="ARBA00022833"/>
    </source>
</evidence>
<feature type="coiled-coil region" evidence="11">
    <location>
        <begin position="115"/>
        <end position="190"/>
    </location>
</feature>
<gene>
    <name evidence="13" type="primary">MNAT1</name>
    <name evidence="13" type="synonym">mnat1</name>
</gene>
<evidence type="ECO:0000256" key="3">
    <source>
        <dbReference type="ARBA" id="ARBA00022771"/>
    </source>
</evidence>
<evidence type="ECO:0000256" key="7">
    <source>
        <dbReference type="ARBA" id="ARBA00077380"/>
    </source>
</evidence>
<dbReference type="NCBIfam" id="TIGR00570">
    <property type="entry name" value="cdk7"/>
    <property type="match status" value="1"/>
</dbReference>
<dbReference type="PANTHER" id="PTHR12683">
    <property type="entry name" value="CDK-ACTIVATING KINASE ASSEMBLY FACTOR MAT1"/>
    <property type="match status" value="1"/>
</dbReference>
<dbReference type="InterPro" id="IPR017907">
    <property type="entry name" value="Znf_RING_CS"/>
</dbReference>
<keyword evidence="5" id="KW-0539">Nucleus</keyword>
<keyword evidence="2" id="KW-0479">Metal-binding</keyword>
<dbReference type="InterPro" id="IPR057657">
    <property type="entry name" value="MAT1_CAK-anch"/>
</dbReference>
<evidence type="ECO:0000259" key="12">
    <source>
        <dbReference type="PROSITE" id="PS50089"/>
    </source>
</evidence>
<keyword evidence="3 10" id="KW-0863">Zinc-finger</keyword>
<accession>H2MLY7</accession>
<dbReference type="Pfam" id="PF25811">
    <property type="entry name" value="CAK-anch_MAT1"/>
    <property type="match status" value="1"/>
</dbReference>
<evidence type="ECO:0000256" key="6">
    <source>
        <dbReference type="ARBA" id="ARBA00074719"/>
    </source>
</evidence>
<feature type="domain" description="RING-type" evidence="12">
    <location>
        <begin position="6"/>
        <end position="50"/>
    </location>
</feature>
<evidence type="ECO:0000256" key="10">
    <source>
        <dbReference type="PROSITE-ProRule" id="PRU00175"/>
    </source>
</evidence>
<reference evidence="13" key="3">
    <citation type="submission" date="2025-09" db="UniProtKB">
        <authorList>
            <consortium name="Ensembl"/>
        </authorList>
    </citation>
    <scope>IDENTIFICATION</scope>
    <source>
        <strain evidence="13">Hd-rR</strain>
    </source>
</reference>
<keyword evidence="11" id="KW-0175">Coiled coil</keyword>
<evidence type="ECO:0000256" key="1">
    <source>
        <dbReference type="ARBA" id="ARBA00004123"/>
    </source>
</evidence>
<dbReference type="GO" id="GO:0005675">
    <property type="term" value="C:transcription factor TFIIH holo complex"/>
    <property type="evidence" value="ECO:0007669"/>
    <property type="project" value="InterPro"/>
</dbReference>
<keyword evidence="4" id="KW-0862">Zinc</keyword>
<dbReference type="InterPro" id="IPR001841">
    <property type="entry name" value="Znf_RING"/>
</dbReference>
<dbReference type="InterPro" id="IPR015877">
    <property type="entry name" value="MAT1_centre"/>
</dbReference>
<protein>
    <recommendedName>
        <fullName evidence="6">CDK-activating kinase assembly factor MAT1</fullName>
    </recommendedName>
    <alternativeName>
        <fullName evidence="9">CDK7/cyclin-H assembly factor</fullName>
    </alternativeName>
    <alternativeName>
        <fullName evidence="7">Menage a trois</fullName>
    </alternativeName>
    <alternativeName>
        <fullName evidence="8">RING finger protein MAT1</fullName>
    </alternativeName>
</protein>
<evidence type="ECO:0000313" key="13">
    <source>
        <dbReference type="Ensembl" id="ENSORLP00000019724.2"/>
    </source>
</evidence>
<evidence type="ECO:0000256" key="11">
    <source>
        <dbReference type="SAM" id="Coils"/>
    </source>
</evidence>
<name>H2MLY7_ORYLA</name>
<dbReference type="eggNOG" id="KOG3800">
    <property type="taxonomic scope" value="Eukaryota"/>
</dbReference>
<dbReference type="PROSITE" id="PS50089">
    <property type="entry name" value="ZF_RING_2"/>
    <property type="match status" value="1"/>
</dbReference>
<dbReference type="PROSITE" id="PS00518">
    <property type="entry name" value="ZF_RING_1"/>
    <property type="match status" value="1"/>
</dbReference>
<evidence type="ECO:0000256" key="5">
    <source>
        <dbReference type="ARBA" id="ARBA00023242"/>
    </source>
</evidence>
<dbReference type="Pfam" id="PF06391">
    <property type="entry name" value="MAT1"/>
    <property type="match status" value="1"/>
</dbReference>
<dbReference type="Pfam" id="PF17121">
    <property type="entry name" value="zf-C3HC4_5"/>
    <property type="match status" value="1"/>
</dbReference>